<accession>A0A9D4UWS9</accession>
<dbReference type="OrthoDB" id="1930821at2759"/>
<evidence type="ECO:0000256" key="2">
    <source>
        <dbReference type="SAM" id="MobiDB-lite"/>
    </source>
</evidence>
<feature type="region of interest" description="Disordered" evidence="2">
    <location>
        <begin position="132"/>
        <end position="176"/>
    </location>
</feature>
<dbReference type="Gene3D" id="3.40.50.300">
    <property type="entry name" value="P-loop containing nucleotide triphosphate hydrolases"/>
    <property type="match status" value="1"/>
</dbReference>
<dbReference type="Proteomes" id="UP000886520">
    <property type="component" value="Chromosome 9"/>
</dbReference>
<name>A0A9D4UWS9_ADICA</name>
<dbReference type="SUPFAM" id="SSF52047">
    <property type="entry name" value="RNI-like"/>
    <property type="match status" value="1"/>
</dbReference>
<keyword evidence="1" id="KW-0934">Plastid</keyword>
<dbReference type="SUPFAM" id="SSF52540">
    <property type="entry name" value="P-loop containing nucleoside triphosphate hydrolases"/>
    <property type="match status" value="1"/>
</dbReference>
<dbReference type="Gene3D" id="3.80.10.10">
    <property type="entry name" value="Ribonuclease Inhibitor"/>
    <property type="match status" value="1"/>
</dbReference>
<dbReference type="PANTHER" id="PTHR47679">
    <property type="entry name" value="PROTEIN TORNADO 1"/>
    <property type="match status" value="1"/>
</dbReference>
<proteinExistence type="predicted"/>
<dbReference type="Pfam" id="PF08477">
    <property type="entry name" value="Roc"/>
    <property type="match status" value="1"/>
</dbReference>
<comment type="caution">
    <text evidence="3">The sequence shown here is derived from an EMBL/GenBank/DDBJ whole genome shotgun (WGS) entry which is preliminary data.</text>
</comment>
<dbReference type="EMBL" id="JABFUD020000009">
    <property type="protein sequence ID" value="KAI5075245.1"/>
    <property type="molecule type" value="Genomic_DNA"/>
</dbReference>
<dbReference type="InterPro" id="IPR027417">
    <property type="entry name" value="P-loop_NTPase"/>
</dbReference>
<sequence length="1386" mass="157208">MAMAELRTAADLLSKEAVLLQYVEVEHAAAADYEDGEEIQISTPSSLDEKAKEQLVTSRIVKLVFVHPLAVWGQGERRLREAVAACNLADDDAVEAAGLVDSFIKLVEGFRRDADDSLVSLVFQRVIFRNSEDKDDDESEEDADDDEIPRHEEDEDDDEIFRHEEDERSGEEDEKSRPWRQHFVEMYVNLYVAMAVQRGITPVMAETIMARILPALDACHSLAMAQALDLLLSSPVLEELWLIDYHWSYSGFVSCTSSINFFQRALSMSSRRCTGLRTLRMVQAQVSIDDLRSGVGRFPEPFLRDLCAALSESHLRTLHLDSEFFLGKEEEEILSRVIESPGCNLEILHIRFASDVDVELERLSTALMHPNCKIWCLGLSDLSRRQSQVFGDHALRNEKNRLRMLRLFNSRFIPWEAMGSPTCCKQLEALVIAGDRYFGFTVDADGLPGLLRAASSKVRYLKIEPIGLSMESVEALQHSKVTHLNAKYVNASSLANFLGSAHCQLESFECEQELKGSDAELLITALQKNYQSRLRSLRLTTGRFNDRALNVAQRCEHIVQRNALFLASTQPPFVAATSAKLFICGHSGVGKTTMARNFNRRFTLPAAFQRHSTTQGIAMQGVLDYNGKQAVICDIAGQEEFHAFHHYFVKGSETNLFLVVCKVLPDAGDNSNMEQDVRTCVEHINDLAGQYTNLLDIHKDGGGNMCFEVVALQVASLKQIKHAVGVALEDVLANHPLVPSLCKKVRDSIRLDKSNNGLWRFHERNPQKKRVVTIEELTETVLLGNDDNKAARISAVKFTMACMHDMGESLYFGVDYKNDSILVNSATLDMQWFVQELVGIFIQVCRDDDWSWNKRKHKQQQIQRQQDDYKVSMIRIVPMIEKMCSPNQVSYVLTALHKMGVLLPFDDNWNGAWSRTHPKQVIVPALLQNEFSGTDWGSDGYIYWGRRMTCKDQVCTLLPSGVFNVIQVSLKQLCKNPSFKLGKGWVCFEENSVCVVVRVGGDTNHWVDRQWVDIMVMTLEESKKCLLAEEMVNKIKNYVAEECQSSLKLVEYVLNPTYIKSRVQENIIQDVATTAVPLEVIYKEALEKGLGYSHTWDMHIRNEVSELLMPGELQGHVRNWERSISSNYNEAVVSIYSTAKVESWEDFFQGHNNLASTTINPELMKILMYMIHQLQSIDHQLVGIAAGINDLKAIARHTQEAMDLYGQKVLAHCSKMLDKLNVSCPRYPYFTNMNNKIAKHYLVVATQVKLYYCCESSKGIHQMDGRDGLVLELAHGWFTKYSHIIIPALTGIYFTMKITGKALGAGDLFDFTLDFFKDKITDTLNSVLTPKLACNAKQPNEFEINEIFAMVEKKREGERIEHFMLRTFGLKLKKQAWLCERCFSQC</sequence>
<evidence type="ECO:0000313" key="4">
    <source>
        <dbReference type="Proteomes" id="UP000886520"/>
    </source>
</evidence>
<protein>
    <submittedName>
        <fullName evidence="3">Uncharacterized protein</fullName>
    </submittedName>
</protein>
<organism evidence="3 4">
    <name type="scientific">Adiantum capillus-veneris</name>
    <name type="common">Maidenhair fern</name>
    <dbReference type="NCBI Taxonomy" id="13818"/>
    <lineage>
        <taxon>Eukaryota</taxon>
        <taxon>Viridiplantae</taxon>
        <taxon>Streptophyta</taxon>
        <taxon>Embryophyta</taxon>
        <taxon>Tracheophyta</taxon>
        <taxon>Polypodiopsida</taxon>
        <taxon>Polypodiidae</taxon>
        <taxon>Polypodiales</taxon>
        <taxon>Pteridineae</taxon>
        <taxon>Pteridaceae</taxon>
        <taxon>Vittarioideae</taxon>
        <taxon>Adiantum</taxon>
    </lineage>
</organism>
<dbReference type="PANTHER" id="PTHR47679:SF1">
    <property type="entry name" value="PROTEIN TORNADO 1"/>
    <property type="match status" value="1"/>
</dbReference>
<feature type="compositionally biased region" description="Acidic residues" evidence="2">
    <location>
        <begin position="133"/>
        <end position="159"/>
    </location>
</feature>
<keyword evidence="1" id="KW-0150">Chloroplast</keyword>
<keyword evidence="4" id="KW-1185">Reference proteome</keyword>
<reference evidence="3" key="1">
    <citation type="submission" date="2021-01" db="EMBL/GenBank/DDBJ databases">
        <title>Adiantum capillus-veneris genome.</title>
        <authorList>
            <person name="Fang Y."/>
            <person name="Liao Q."/>
        </authorList>
    </citation>
    <scope>NUCLEOTIDE SEQUENCE</scope>
    <source>
        <strain evidence="3">H3</strain>
        <tissue evidence="3">Leaf</tissue>
    </source>
</reference>
<evidence type="ECO:0000313" key="3">
    <source>
        <dbReference type="EMBL" id="KAI5075245.1"/>
    </source>
</evidence>
<evidence type="ECO:0000256" key="1">
    <source>
        <dbReference type="ARBA" id="ARBA00022528"/>
    </source>
</evidence>
<gene>
    <name evidence="3" type="ORF">GOP47_0009321</name>
</gene>
<dbReference type="InterPro" id="IPR032675">
    <property type="entry name" value="LRR_dom_sf"/>
</dbReference>